<evidence type="ECO:0000313" key="3">
    <source>
        <dbReference type="Proteomes" id="UP001311799"/>
    </source>
</evidence>
<sequence length="640" mass="74061">MIRNLHNINGDREELFLTPESRDHDNYGDNSLSNRLRSLVSNNGTIGCGNNVKPPIDIDTVNTRNLSVSIGSDFYVDNDDLLYLKKDGDFYYGKNSDKTLKKSQNYYSIANNYNDVIHTSEKIVETDQRDSLYRRVMVSSNFVQLLPTSAYKASSNKDKGENNNVLNEAFDVREYGVKGENLCIDFESVSREEESEFSTSYDCNTSEGICGIRETGFSNKDDTILIPNIPIFQYISYFRQEKVLNKRLNAVWLGYKTRCILRGNFGFNKKVEIGQETKASKSILNLRYKIHEILNSIFDLYELIKDEENKENINSSWLDALYDQTKEFKRRYVFEVNRLVFSNGNKWITQIVKNKEDQTLIERQVNSNSIPSRYQRVYRVMDNSRKFEFKKTTKNRVIVPKIKDKSDNNDRAKVNGNPLNYIEGNMLTQECDVLIPFDIVKTNRIQDISFYLGVPIEFIVKLAGEDNIVNNKIENQTPKIHLNKNIDYFTPKSTFTQFEQEMYEYSDHNSSQTIKNEDIFCTPKFDENRRDIHEKQLNNSTVKPRPYLKRKSKSILPSKETNIELKGIQSKVKEIYKNNKSFGDASATNKNSIKYLDKTATSKIPGISSDIKIISDSPSSRSSSAKVSRIPKYNKSNNFY</sequence>
<reference evidence="2 3" key="1">
    <citation type="submission" date="2023-10" db="EMBL/GenBank/DDBJ databases">
        <title>Comparative genomics analysis reveals potential genetic determinants of host preference in Cryptosporidium xiaoi.</title>
        <authorList>
            <person name="Xiao L."/>
            <person name="Li J."/>
        </authorList>
    </citation>
    <scope>NUCLEOTIDE SEQUENCE [LARGE SCALE GENOMIC DNA]</scope>
    <source>
        <strain evidence="2 3">52996</strain>
    </source>
</reference>
<proteinExistence type="predicted"/>
<dbReference type="AlphaFoldDB" id="A0AAV9XUT9"/>
<gene>
    <name evidence="2" type="ORF">RS030_6854</name>
</gene>
<evidence type="ECO:0000256" key="1">
    <source>
        <dbReference type="SAM" id="MobiDB-lite"/>
    </source>
</evidence>
<feature type="compositionally biased region" description="Low complexity" evidence="1">
    <location>
        <begin position="615"/>
        <end position="631"/>
    </location>
</feature>
<dbReference type="Proteomes" id="UP001311799">
    <property type="component" value="Unassembled WGS sequence"/>
</dbReference>
<dbReference type="EMBL" id="JAWDEY010000034">
    <property type="protein sequence ID" value="KAK6588378.1"/>
    <property type="molecule type" value="Genomic_DNA"/>
</dbReference>
<keyword evidence="3" id="KW-1185">Reference proteome</keyword>
<feature type="region of interest" description="Disordered" evidence="1">
    <location>
        <begin position="615"/>
        <end position="640"/>
    </location>
</feature>
<evidence type="ECO:0000313" key="2">
    <source>
        <dbReference type="EMBL" id="KAK6588378.1"/>
    </source>
</evidence>
<protein>
    <submittedName>
        <fullName evidence="2">Uncharacterized protein</fullName>
    </submittedName>
</protein>
<comment type="caution">
    <text evidence="2">The sequence shown here is derived from an EMBL/GenBank/DDBJ whole genome shotgun (WGS) entry which is preliminary data.</text>
</comment>
<name>A0AAV9XUT9_9CRYT</name>
<accession>A0AAV9XUT9</accession>
<organism evidence="2 3">
    <name type="scientific">Cryptosporidium xiaoi</name>
    <dbReference type="NCBI Taxonomy" id="659607"/>
    <lineage>
        <taxon>Eukaryota</taxon>
        <taxon>Sar</taxon>
        <taxon>Alveolata</taxon>
        <taxon>Apicomplexa</taxon>
        <taxon>Conoidasida</taxon>
        <taxon>Coccidia</taxon>
        <taxon>Eucoccidiorida</taxon>
        <taxon>Eimeriorina</taxon>
        <taxon>Cryptosporidiidae</taxon>
        <taxon>Cryptosporidium</taxon>
    </lineage>
</organism>